<name>A0A645G2Y2_9ZZZZ</name>
<dbReference type="InterPro" id="IPR003838">
    <property type="entry name" value="ABC3_permease_C"/>
</dbReference>
<evidence type="ECO:0000256" key="5">
    <source>
        <dbReference type="ARBA" id="ARBA00023136"/>
    </source>
</evidence>
<evidence type="ECO:0000259" key="7">
    <source>
        <dbReference type="Pfam" id="PF02687"/>
    </source>
</evidence>
<dbReference type="AlphaFoldDB" id="A0A645G2Y2"/>
<feature type="transmembrane region" description="Helical" evidence="6">
    <location>
        <begin position="126"/>
        <end position="147"/>
    </location>
</feature>
<dbReference type="PANTHER" id="PTHR30287:SF2">
    <property type="entry name" value="BLL1001 PROTEIN"/>
    <property type="match status" value="1"/>
</dbReference>
<comment type="subcellular location">
    <subcellularLocation>
        <location evidence="1">Cell membrane</location>
        <topology evidence="1">Multi-pass membrane protein</topology>
    </subcellularLocation>
</comment>
<dbReference type="PANTHER" id="PTHR30287">
    <property type="entry name" value="MEMBRANE COMPONENT OF PREDICTED ABC SUPERFAMILY METABOLITE UPTAKE TRANSPORTER"/>
    <property type="match status" value="1"/>
</dbReference>
<dbReference type="Pfam" id="PF02687">
    <property type="entry name" value="FtsX"/>
    <property type="match status" value="1"/>
</dbReference>
<feature type="domain" description="ABC3 transporter permease C-terminal" evidence="7">
    <location>
        <begin position="39"/>
        <end position="156"/>
    </location>
</feature>
<evidence type="ECO:0000256" key="1">
    <source>
        <dbReference type="ARBA" id="ARBA00004651"/>
    </source>
</evidence>
<proteinExistence type="predicted"/>
<keyword evidence="2" id="KW-1003">Cell membrane</keyword>
<dbReference type="InterPro" id="IPR038766">
    <property type="entry name" value="Membrane_comp_ABC_pdt"/>
</dbReference>
<comment type="caution">
    <text evidence="8">The sequence shown here is derived from an EMBL/GenBank/DDBJ whole genome shotgun (WGS) entry which is preliminary data.</text>
</comment>
<evidence type="ECO:0000256" key="4">
    <source>
        <dbReference type="ARBA" id="ARBA00022989"/>
    </source>
</evidence>
<organism evidence="8">
    <name type="scientific">bioreactor metagenome</name>
    <dbReference type="NCBI Taxonomy" id="1076179"/>
    <lineage>
        <taxon>unclassified sequences</taxon>
        <taxon>metagenomes</taxon>
        <taxon>ecological metagenomes</taxon>
    </lineage>
</organism>
<keyword evidence="3 6" id="KW-0812">Transmembrane</keyword>
<accession>A0A645G2Y2</accession>
<reference evidence="8" key="1">
    <citation type="submission" date="2019-08" db="EMBL/GenBank/DDBJ databases">
        <authorList>
            <person name="Kucharzyk K."/>
            <person name="Murdoch R.W."/>
            <person name="Higgins S."/>
            <person name="Loffler F."/>
        </authorList>
    </citation>
    <scope>NUCLEOTIDE SEQUENCE</scope>
</reference>
<dbReference type="GO" id="GO:0005886">
    <property type="term" value="C:plasma membrane"/>
    <property type="evidence" value="ECO:0007669"/>
    <property type="project" value="UniProtKB-SubCell"/>
</dbReference>
<sequence>MLKDIYEESPKITGINDTNEMIEKLKKFMGSFMGSMYYVALIAIVMGVAIIYNSYVIILSERKRELSSLMVLGMSEKEVLSIVTFEQWFIAIFAMLFGIPLSQSAVTAMGKSASTDMFSLAVKLDLNSLIIAFVVTIIAIVLAQVMASRKIKHLNIVDALKSNE</sequence>
<gene>
    <name evidence="8" type="ORF">SDC9_168364</name>
</gene>
<feature type="transmembrane region" description="Helical" evidence="6">
    <location>
        <begin position="36"/>
        <end position="58"/>
    </location>
</feature>
<evidence type="ECO:0000256" key="2">
    <source>
        <dbReference type="ARBA" id="ARBA00022475"/>
    </source>
</evidence>
<feature type="transmembrane region" description="Helical" evidence="6">
    <location>
        <begin position="79"/>
        <end position="99"/>
    </location>
</feature>
<keyword evidence="5 6" id="KW-0472">Membrane</keyword>
<evidence type="ECO:0000256" key="6">
    <source>
        <dbReference type="SAM" id="Phobius"/>
    </source>
</evidence>
<evidence type="ECO:0000256" key="3">
    <source>
        <dbReference type="ARBA" id="ARBA00022692"/>
    </source>
</evidence>
<dbReference type="EMBL" id="VSSQ01068846">
    <property type="protein sequence ID" value="MPN20985.1"/>
    <property type="molecule type" value="Genomic_DNA"/>
</dbReference>
<evidence type="ECO:0000313" key="8">
    <source>
        <dbReference type="EMBL" id="MPN20985.1"/>
    </source>
</evidence>
<protein>
    <recommendedName>
        <fullName evidence="7">ABC3 transporter permease C-terminal domain-containing protein</fullName>
    </recommendedName>
</protein>
<keyword evidence="4 6" id="KW-1133">Transmembrane helix</keyword>